<evidence type="ECO:0008006" key="4">
    <source>
        <dbReference type="Google" id="ProtNLM"/>
    </source>
</evidence>
<name>A0A0M9EV63_FUSLA</name>
<protein>
    <recommendedName>
        <fullName evidence="4">Apple domain-containing protein</fullName>
    </recommendedName>
</protein>
<evidence type="ECO:0000313" key="3">
    <source>
        <dbReference type="Proteomes" id="UP000037904"/>
    </source>
</evidence>
<reference evidence="2 3" key="1">
    <citation type="submission" date="2015-04" db="EMBL/GenBank/DDBJ databases">
        <title>The draft genome sequence of Fusarium langsethiae, a T-2/HT-2 mycotoxin producer.</title>
        <authorList>
            <person name="Lysoe E."/>
            <person name="Divon H.H."/>
            <person name="Terzi V."/>
            <person name="Orru L."/>
            <person name="Lamontanara A."/>
            <person name="Kolseth A.-K."/>
            <person name="Frandsen R.J."/>
            <person name="Nielsen K."/>
            <person name="Thrane U."/>
        </authorList>
    </citation>
    <scope>NUCLEOTIDE SEQUENCE [LARGE SCALE GENOMIC DNA]</scope>
    <source>
        <strain evidence="2 3">Fl201059</strain>
    </source>
</reference>
<dbReference type="AlphaFoldDB" id="A0A0M9EV63"/>
<evidence type="ECO:0000313" key="2">
    <source>
        <dbReference type="EMBL" id="KPA40423.1"/>
    </source>
</evidence>
<sequence>MSNETREYIEALAVTSDILCTSRLGTVTVIKRVVRKANAIVVPQPRTTTQAETVKSTIATDAAPEVEVATSVVTSTQTQRNTKTIAAPAGFQYLRSDDSLWVARKLKVRKNQEVSPAILPESLHVQRVDRTKRVPSTIIKTVTTTAPGPRRTPAPKTKTKMTTTTEIFTHTNYPPKVTETTVETVSPITVVRDTVTRQAAFVSTEIVTVETLLPAPDFYEACGLDAFVSGANGGNGIVLAPNFSSLTLGITGDAAKGAYNCCVECTKRPECFLSKTSGDSTCFHSLSFQTGNICINGHALWFYYYSYPNSAPVNTYSNGPCGKMENMGLQ</sequence>
<dbReference type="EMBL" id="JXCE01000137">
    <property type="protein sequence ID" value="KPA40423.1"/>
    <property type="molecule type" value="Genomic_DNA"/>
</dbReference>
<feature type="region of interest" description="Disordered" evidence="1">
    <location>
        <begin position="143"/>
        <end position="162"/>
    </location>
</feature>
<accession>A0A0M9EV63</accession>
<evidence type="ECO:0000256" key="1">
    <source>
        <dbReference type="SAM" id="MobiDB-lite"/>
    </source>
</evidence>
<proteinExistence type="predicted"/>
<keyword evidence="3" id="KW-1185">Reference proteome</keyword>
<dbReference type="Proteomes" id="UP000037904">
    <property type="component" value="Unassembled WGS sequence"/>
</dbReference>
<comment type="caution">
    <text evidence="2">The sequence shown here is derived from an EMBL/GenBank/DDBJ whole genome shotgun (WGS) entry which is preliminary data.</text>
</comment>
<organism evidence="2 3">
    <name type="scientific">Fusarium langsethiae</name>
    <dbReference type="NCBI Taxonomy" id="179993"/>
    <lineage>
        <taxon>Eukaryota</taxon>
        <taxon>Fungi</taxon>
        <taxon>Dikarya</taxon>
        <taxon>Ascomycota</taxon>
        <taxon>Pezizomycotina</taxon>
        <taxon>Sordariomycetes</taxon>
        <taxon>Hypocreomycetidae</taxon>
        <taxon>Hypocreales</taxon>
        <taxon>Nectriaceae</taxon>
        <taxon>Fusarium</taxon>
    </lineage>
</organism>
<gene>
    <name evidence="2" type="ORF">FLAG1_06722</name>
</gene>